<accession>A0A0C2QZF6</accession>
<dbReference type="EMBL" id="JXRQ01000029">
    <property type="protein sequence ID" value="KIL43445.1"/>
    <property type="molecule type" value="Genomic_DNA"/>
</dbReference>
<reference evidence="1 2" key="1">
    <citation type="submission" date="2015-01" db="EMBL/GenBank/DDBJ databases">
        <title>Genome sequence of Jeotgalibacillus alimentarius.</title>
        <authorList>
            <person name="Goh K.M."/>
            <person name="Chan K.-G."/>
            <person name="Yaakop A.S."/>
            <person name="Ee R."/>
            <person name="Gan H.M."/>
            <person name="Chan C.S."/>
        </authorList>
    </citation>
    <scope>NUCLEOTIDE SEQUENCE [LARGE SCALE GENOMIC DNA]</scope>
    <source>
        <strain evidence="1 2">YKJ-13</strain>
    </source>
</reference>
<dbReference type="Proteomes" id="UP000031950">
    <property type="component" value="Unassembled WGS sequence"/>
</dbReference>
<dbReference type="RefSeq" id="WP_052474343.1">
    <property type="nucleotide sequence ID" value="NZ_JXRQ01000029.1"/>
</dbReference>
<sequence>MKTIVLNKWSDVVLPERGRYQMAITRDRKIVFIEDDMNEHINKNQRTFREDFTVNVLDRNDLTSFVTKDLPFPPMDIDTYTDGTFLLVSGRCWKGHDWVQKNARRCSADGECLDEFVLGDGISTLAIDDEDKIWVGYFDEGVYGNLGWDEPIGRSGLVAFSESGEILFQPKLPMIHELLSLNVDRADSVYAYYTLFSSIVHFDHFEEVQNSEIHQSIDVGPIMLLGDELLLTFVYRTRALSLLKKHEGVFKKEKEFRLEDADGNDLNKGNAVIRMRGNHLFLLNDSGVYQVEMSAEMLA</sequence>
<proteinExistence type="predicted"/>
<dbReference type="PATRIC" id="fig|135826.4.peg.3131"/>
<evidence type="ECO:0000313" key="2">
    <source>
        <dbReference type="Proteomes" id="UP000031950"/>
    </source>
</evidence>
<name>A0A0C2QZF6_9BACL</name>
<dbReference type="STRING" id="135826.KP77_31510"/>
<keyword evidence="2" id="KW-1185">Reference proteome</keyword>
<gene>
    <name evidence="1" type="ORF">KP77_31510</name>
</gene>
<protein>
    <submittedName>
        <fullName evidence="1">Uncharacterized protein</fullName>
    </submittedName>
</protein>
<dbReference type="AlphaFoldDB" id="A0A0C2QZF6"/>
<evidence type="ECO:0000313" key="1">
    <source>
        <dbReference type="EMBL" id="KIL43445.1"/>
    </source>
</evidence>
<organism evidence="1 2">
    <name type="scientific">Jeotgalibacillus alimentarius</name>
    <dbReference type="NCBI Taxonomy" id="135826"/>
    <lineage>
        <taxon>Bacteria</taxon>
        <taxon>Bacillati</taxon>
        <taxon>Bacillota</taxon>
        <taxon>Bacilli</taxon>
        <taxon>Bacillales</taxon>
        <taxon>Caryophanaceae</taxon>
        <taxon>Jeotgalibacillus</taxon>
    </lineage>
</organism>
<dbReference type="OrthoDB" id="6636929at2"/>
<comment type="caution">
    <text evidence="1">The sequence shown here is derived from an EMBL/GenBank/DDBJ whole genome shotgun (WGS) entry which is preliminary data.</text>
</comment>